<dbReference type="Pfam" id="PF03717">
    <property type="entry name" value="PBP_dimer"/>
    <property type="match status" value="1"/>
</dbReference>
<proteinExistence type="predicted"/>
<dbReference type="GO" id="GO:0071555">
    <property type="term" value="P:cell wall organization"/>
    <property type="evidence" value="ECO:0007669"/>
    <property type="project" value="TreeGrafter"/>
</dbReference>
<dbReference type="Gene3D" id="3.40.710.10">
    <property type="entry name" value="DD-peptidase/beta-lactamase superfamily"/>
    <property type="match status" value="1"/>
</dbReference>
<keyword evidence="6" id="KW-0132">Cell division</keyword>
<dbReference type="GO" id="GO:0051301">
    <property type="term" value="P:cell division"/>
    <property type="evidence" value="ECO:0007669"/>
    <property type="project" value="UniProtKB-KW"/>
</dbReference>
<dbReference type="GO" id="GO:0004180">
    <property type="term" value="F:carboxypeptidase activity"/>
    <property type="evidence" value="ECO:0007669"/>
    <property type="project" value="UniProtKB-KW"/>
</dbReference>
<dbReference type="InterPro" id="IPR001460">
    <property type="entry name" value="PCN-bd_Tpept"/>
</dbReference>
<sequence>MAIPRKMESGQNNKKALIFRARLVGVLLFLFAIAVFIKLIRVQYYDTFKGKTWEEYSVKNDLKLDTIPAMRGNIYSSDNSLLATSLPFYYVGLDTKVADSSYFYDNVELLANFLAKNFGENSVEGYKNKMIRYRKSKTKRYLRLKTREISHLEREKIKEWPFFRREKKGGGGKFETIYRRYKPFSPMADRTIGGINPKTGRGYIGIEASFDKKLEGNPGIGWVERVEGGLKIPVGDALNVRPSAGKDVYTTLDMNYQDMAEHALRKQLIATNANYGCVVVMEVATGAIKAMTNLTRRGEGRYEEVYNYALAGSNDPGSTFKLPTMMAILEETKINPDQVYVNTGTGSYRYRGTTVSDSKRGGYGNISATQVFEKSSNIGILLLMQRYFFSKPDKYLSYLKQFHLTQPTGIHMKGEKPPFIKDRSHKQWSSYSLFWMSHGYEMGMTPLQTLTFYNAVANDGYWVRPMLVREIRSAETVEDKVEPYVEDKPICSPETIRKLKQMLQGVVDHGTATNIKSDLYKIAGKTGTAQKLLNGAYTRGKYYTSFAGYFPADKPKYSAIVIIDTPRGQVAEYQLFAGTVAAPVFKEVADRIYAYDISIQKPIEDQAPAETRKVQLAGRTADLKIITEQLNLSPVPSENDYLVGTVKKKGMASWKGRNIDGKEVPDLQGLSMRDALSLMENRGYRVNFKGSGKVVAQSLPPGPNKLGAKTILLTLQ</sequence>
<keyword evidence="4" id="KW-1133">Transmembrane helix</keyword>
<evidence type="ECO:0000259" key="5">
    <source>
        <dbReference type="PROSITE" id="PS51178"/>
    </source>
</evidence>
<evidence type="ECO:0000256" key="3">
    <source>
        <dbReference type="ARBA" id="ARBA00023136"/>
    </source>
</evidence>
<organism evidence="6 7">
    <name type="scientific">Dyadobacter jejuensis</name>
    <dbReference type="NCBI Taxonomy" id="1082580"/>
    <lineage>
        <taxon>Bacteria</taxon>
        <taxon>Pseudomonadati</taxon>
        <taxon>Bacteroidota</taxon>
        <taxon>Cytophagia</taxon>
        <taxon>Cytophagales</taxon>
        <taxon>Spirosomataceae</taxon>
        <taxon>Dyadobacter</taxon>
    </lineage>
</organism>
<gene>
    <name evidence="6" type="ORF">CLV98_11146</name>
</gene>
<dbReference type="Gene3D" id="3.90.1310.10">
    <property type="entry name" value="Penicillin-binding protein 2a (Domain 2)"/>
    <property type="match status" value="1"/>
</dbReference>
<evidence type="ECO:0000256" key="1">
    <source>
        <dbReference type="ARBA" id="ARBA00004370"/>
    </source>
</evidence>
<dbReference type="Pfam" id="PF03793">
    <property type="entry name" value="PASTA"/>
    <property type="match status" value="1"/>
</dbReference>
<keyword evidence="2" id="KW-0378">Hydrolase</keyword>
<dbReference type="CDD" id="cd06575">
    <property type="entry name" value="PASTA_Pbp2x-like_2"/>
    <property type="match status" value="1"/>
</dbReference>
<keyword evidence="2" id="KW-0645">Protease</keyword>
<feature type="transmembrane region" description="Helical" evidence="4">
    <location>
        <begin position="21"/>
        <end position="40"/>
    </location>
</feature>
<dbReference type="Gene3D" id="3.30.450.330">
    <property type="match status" value="1"/>
</dbReference>
<dbReference type="InterPro" id="IPR005311">
    <property type="entry name" value="PBP_dimer"/>
</dbReference>
<keyword evidence="7" id="KW-1185">Reference proteome</keyword>
<dbReference type="InterPro" id="IPR012338">
    <property type="entry name" value="Beta-lactam/transpept-like"/>
</dbReference>
<comment type="caution">
    <text evidence="6">The sequence shown here is derived from an EMBL/GenBank/DDBJ whole genome shotgun (WGS) entry which is preliminary data.</text>
</comment>
<dbReference type="SUPFAM" id="SSF54184">
    <property type="entry name" value="Penicillin-binding protein 2x (pbp-2x), c-terminal domain"/>
    <property type="match status" value="1"/>
</dbReference>
<keyword evidence="6" id="KW-0131">Cell cycle</keyword>
<dbReference type="GO" id="GO:0008658">
    <property type="term" value="F:penicillin binding"/>
    <property type="evidence" value="ECO:0007669"/>
    <property type="project" value="InterPro"/>
</dbReference>
<dbReference type="EMBL" id="QGDT01000011">
    <property type="protein sequence ID" value="PWJ56552.1"/>
    <property type="molecule type" value="Genomic_DNA"/>
</dbReference>
<reference evidence="6 7" key="1">
    <citation type="submission" date="2018-03" db="EMBL/GenBank/DDBJ databases">
        <title>Genomic Encyclopedia of Archaeal and Bacterial Type Strains, Phase II (KMG-II): from individual species to whole genera.</title>
        <authorList>
            <person name="Goeker M."/>
        </authorList>
    </citation>
    <scope>NUCLEOTIDE SEQUENCE [LARGE SCALE GENOMIC DNA]</scope>
    <source>
        <strain evidence="6 7">DSM 100346</strain>
    </source>
</reference>
<dbReference type="PANTHER" id="PTHR30627">
    <property type="entry name" value="PEPTIDOGLYCAN D,D-TRANSPEPTIDASE"/>
    <property type="match status" value="1"/>
</dbReference>
<evidence type="ECO:0000313" key="6">
    <source>
        <dbReference type="EMBL" id="PWJ56552.1"/>
    </source>
</evidence>
<dbReference type="GO" id="GO:0005886">
    <property type="term" value="C:plasma membrane"/>
    <property type="evidence" value="ECO:0007669"/>
    <property type="project" value="TreeGrafter"/>
</dbReference>
<dbReference type="PANTHER" id="PTHR30627:SF1">
    <property type="entry name" value="PEPTIDOGLYCAN D,D-TRANSPEPTIDASE FTSI"/>
    <property type="match status" value="1"/>
</dbReference>
<dbReference type="AlphaFoldDB" id="A0A316AG35"/>
<dbReference type="PROSITE" id="PS51178">
    <property type="entry name" value="PASTA"/>
    <property type="match status" value="1"/>
</dbReference>
<comment type="subcellular location">
    <subcellularLocation>
        <location evidence="1">Membrane</location>
    </subcellularLocation>
</comment>
<evidence type="ECO:0000313" key="7">
    <source>
        <dbReference type="Proteomes" id="UP000245880"/>
    </source>
</evidence>
<dbReference type="SUPFAM" id="SSF56601">
    <property type="entry name" value="beta-lactamase/transpeptidase-like"/>
    <property type="match status" value="1"/>
</dbReference>
<feature type="domain" description="PASTA" evidence="5">
    <location>
        <begin position="658"/>
        <end position="716"/>
    </location>
</feature>
<dbReference type="InterPro" id="IPR005543">
    <property type="entry name" value="PASTA_dom"/>
</dbReference>
<dbReference type="Proteomes" id="UP000245880">
    <property type="component" value="Unassembled WGS sequence"/>
</dbReference>
<keyword evidence="4" id="KW-0812">Transmembrane</keyword>
<dbReference type="SUPFAM" id="SSF56519">
    <property type="entry name" value="Penicillin binding protein dimerisation domain"/>
    <property type="match status" value="1"/>
</dbReference>
<evidence type="ECO:0000256" key="4">
    <source>
        <dbReference type="SAM" id="Phobius"/>
    </source>
</evidence>
<name>A0A316AG35_9BACT</name>
<accession>A0A316AG35</accession>
<dbReference type="InterPro" id="IPR036138">
    <property type="entry name" value="PBP_dimer_sf"/>
</dbReference>
<evidence type="ECO:0000256" key="2">
    <source>
        <dbReference type="ARBA" id="ARBA00022645"/>
    </source>
</evidence>
<keyword evidence="2" id="KW-0121">Carboxypeptidase</keyword>
<keyword evidence="3 4" id="KW-0472">Membrane</keyword>
<protein>
    <submittedName>
        <fullName evidence="6">Cell division protein FtsI (Penicillin-binding protein 3)</fullName>
    </submittedName>
</protein>
<dbReference type="InterPro" id="IPR050515">
    <property type="entry name" value="Beta-lactam/transpept"/>
</dbReference>
<dbReference type="Pfam" id="PF00905">
    <property type="entry name" value="Transpeptidase"/>
    <property type="match status" value="1"/>
</dbReference>